<dbReference type="Pfam" id="PF03795">
    <property type="entry name" value="YCII"/>
    <property type="match status" value="1"/>
</dbReference>
<organism evidence="3 4">
    <name type="scientific">Nocardioides humi</name>
    <dbReference type="NCBI Taxonomy" id="449461"/>
    <lineage>
        <taxon>Bacteria</taxon>
        <taxon>Bacillati</taxon>
        <taxon>Actinomycetota</taxon>
        <taxon>Actinomycetes</taxon>
        <taxon>Propionibacteriales</taxon>
        <taxon>Nocardioidaceae</taxon>
        <taxon>Nocardioides</taxon>
    </lineage>
</organism>
<reference evidence="3 4" key="1">
    <citation type="journal article" date="2019" name="Int. J. Syst. Evol. Microbiol.">
        <title>The Global Catalogue of Microorganisms (GCM) 10K type strain sequencing project: providing services to taxonomists for standard genome sequencing and annotation.</title>
        <authorList>
            <consortium name="The Broad Institute Genomics Platform"/>
            <consortium name="The Broad Institute Genome Sequencing Center for Infectious Disease"/>
            <person name="Wu L."/>
            <person name="Ma J."/>
        </authorList>
    </citation>
    <scope>NUCLEOTIDE SEQUENCE [LARGE SCALE GENOMIC DNA]</scope>
    <source>
        <strain evidence="3 4">JCM 14942</strain>
    </source>
</reference>
<proteinExistence type="inferred from homology"/>
<dbReference type="PANTHER" id="PTHR35174">
    <property type="entry name" value="BLL7171 PROTEIN-RELATED"/>
    <property type="match status" value="1"/>
</dbReference>
<name>A0ABN2BUV8_9ACTN</name>
<dbReference type="EMBL" id="BAAAOR010000048">
    <property type="protein sequence ID" value="GAA1547443.1"/>
    <property type="molecule type" value="Genomic_DNA"/>
</dbReference>
<evidence type="ECO:0000313" key="4">
    <source>
        <dbReference type="Proteomes" id="UP001500842"/>
    </source>
</evidence>
<comment type="similarity">
    <text evidence="1">Belongs to the YciI family.</text>
</comment>
<dbReference type="Proteomes" id="UP001500842">
    <property type="component" value="Unassembled WGS sequence"/>
</dbReference>
<feature type="domain" description="YCII-related" evidence="2">
    <location>
        <begin position="15"/>
        <end position="93"/>
    </location>
</feature>
<dbReference type="Gene3D" id="3.30.70.1060">
    <property type="entry name" value="Dimeric alpha+beta barrel"/>
    <property type="match status" value="1"/>
</dbReference>
<evidence type="ECO:0000256" key="1">
    <source>
        <dbReference type="ARBA" id="ARBA00007689"/>
    </source>
</evidence>
<evidence type="ECO:0000259" key="2">
    <source>
        <dbReference type="Pfam" id="PF03795"/>
    </source>
</evidence>
<protein>
    <submittedName>
        <fullName evidence="3">YciI family protein</fullName>
    </submittedName>
</protein>
<accession>A0ABN2BUV8</accession>
<keyword evidence="4" id="KW-1185">Reference proteome</keyword>
<sequence>MKFMMLVHETTRPGDPPMELFAAIGALGARESEAGTLVEVGGLLPIEAGSVVTLAAGAIATTDGPFVEARELVGGYSVYDVADLAEANAKAQAFLQAHLDTWPGWEGWVEVRPVMEQPAQP</sequence>
<gene>
    <name evidence="3" type="ORF">GCM10009788_56950</name>
</gene>
<dbReference type="SUPFAM" id="SSF54909">
    <property type="entry name" value="Dimeric alpha+beta barrel"/>
    <property type="match status" value="1"/>
</dbReference>
<evidence type="ECO:0000313" key="3">
    <source>
        <dbReference type="EMBL" id="GAA1547443.1"/>
    </source>
</evidence>
<dbReference type="InterPro" id="IPR005545">
    <property type="entry name" value="YCII"/>
</dbReference>
<comment type="caution">
    <text evidence="3">The sequence shown here is derived from an EMBL/GenBank/DDBJ whole genome shotgun (WGS) entry which is preliminary data.</text>
</comment>
<dbReference type="PANTHER" id="PTHR35174:SF1">
    <property type="entry name" value="BLL0086 PROTEIN"/>
    <property type="match status" value="1"/>
</dbReference>
<dbReference type="InterPro" id="IPR011008">
    <property type="entry name" value="Dimeric_a/b-barrel"/>
</dbReference>